<dbReference type="OrthoDB" id="9936673at2"/>
<dbReference type="AlphaFoldDB" id="A0A1X1RJ18"/>
<evidence type="ECO:0000313" key="2">
    <source>
        <dbReference type="Proteomes" id="UP000193484"/>
    </source>
</evidence>
<accession>A0A1X1RJ18</accession>
<name>A0A1X1RJ18_MYCFA</name>
<proteinExistence type="predicted"/>
<dbReference type="Proteomes" id="UP000193484">
    <property type="component" value="Unassembled WGS sequence"/>
</dbReference>
<organism evidence="1 2">
    <name type="scientific">Mycolicibacterium fallax</name>
    <name type="common">Mycobacterium fallax</name>
    <dbReference type="NCBI Taxonomy" id="1793"/>
    <lineage>
        <taxon>Bacteria</taxon>
        <taxon>Bacillati</taxon>
        <taxon>Actinomycetota</taxon>
        <taxon>Actinomycetes</taxon>
        <taxon>Mycobacteriales</taxon>
        <taxon>Mycobacteriaceae</taxon>
        <taxon>Mycolicibacterium</taxon>
    </lineage>
</organism>
<protein>
    <submittedName>
        <fullName evidence="1">Uncharacterized protein</fullName>
    </submittedName>
</protein>
<sequence length="82" mass="8910">MRDEVKKWLEPMARELLSRPDALAVLVATDLSRLPPNALELLGQLGGDSPLSADETDLVAVGAVVREALGWQHWPETPPSVN</sequence>
<evidence type="ECO:0000313" key="1">
    <source>
        <dbReference type="EMBL" id="ORV07535.1"/>
    </source>
</evidence>
<comment type="caution">
    <text evidence="1">The sequence shown here is derived from an EMBL/GenBank/DDBJ whole genome shotgun (WGS) entry which is preliminary data.</text>
</comment>
<dbReference type="STRING" id="1793.AWC04_03745"/>
<gene>
    <name evidence="1" type="ORF">AWC04_03745</name>
</gene>
<dbReference type="EMBL" id="LQOJ01000019">
    <property type="protein sequence ID" value="ORV07535.1"/>
    <property type="molecule type" value="Genomic_DNA"/>
</dbReference>
<reference evidence="1 2" key="1">
    <citation type="submission" date="2016-01" db="EMBL/GenBank/DDBJ databases">
        <title>The new phylogeny of the genus Mycobacterium.</title>
        <authorList>
            <person name="Tarcisio F."/>
            <person name="Conor M."/>
            <person name="Antonella G."/>
            <person name="Elisabetta G."/>
            <person name="Giulia F.S."/>
            <person name="Sara T."/>
            <person name="Anna F."/>
            <person name="Clotilde B."/>
            <person name="Roberto B."/>
            <person name="Veronica D.S."/>
            <person name="Fabio R."/>
            <person name="Monica P."/>
            <person name="Olivier J."/>
            <person name="Enrico T."/>
            <person name="Nicola S."/>
        </authorList>
    </citation>
    <scope>NUCLEOTIDE SEQUENCE [LARGE SCALE GENOMIC DNA]</scope>
    <source>
        <strain evidence="1 2">DSM 44179</strain>
    </source>
</reference>
<dbReference type="RefSeq" id="WP_085093238.1">
    <property type="nucleotide sequence ID" value="NZ_AP022603.1"/>
</dbReference>
<keyword evidence="2" id="KW-1185">Reference proteome</keyword>